<evidence type="ECO:0008006" key="4">
    <source>
        <dbReference type="Google" id="ProtNLM"/>
    </source>
</evidence>
<evidence type="ECO:0000313" key="2">
    <source>
        <dbReference type="EMBL" id="ATQ67350.1"/>
    </source>
</evidence>
<proteinExistence type="predicted"/>
<evidence type="ECO:0000256" key="1">
    <source>
        <dbReference type="SAM" id="MobiDB-lite"/>
    </source>
</evidence>
<name>A0A2D2CX66_METT3</name>
<sequence length="86" mass="9366">MHPTQYLRRKQAGEYLKTRYGFGSEKSLAKLATVGGGPAFHKAGVACLYEPAALDDWARSKIGPAHRSTSEFPYPKTGRPARSAAE</sequence>
<dbReference type="RefSeq" id="WP_003608905.1">
    <property type="nucleotide sequence ID" value="NZ_ADVE02000001.1"/>
</dbReference>
<dbReference type="KEGG" id="mtw:CQW49_05170"/>
<gene>
    <name evidence="2" type="ORF">CQW49_05170</name>
</gene>
<reference evidence="3" key="1">
    <citation type="submission" date="2017-10" db="EMBL/GenBank/DDBJ databases">
        <title>Completed PacBio SMRT sequence of Methylosinus trichosporium OB3b reveals presence of a third large plasmid.</title>
        <authorList>
            <person name="Charles T.C."/>
            <person name="Lynch M.D.J."/>
            <person name="Heil J.R."/>
            <person name="Cheng J."/>
        </authorList>
    </citation>
    <scope>NUCLEOTIDE SEQUENCE [LARGE SCALE GENOMIC DNA]</scope>
    <source>
        <strain evidence="3">OB3b</strain>
    </source>
</reference>
<keyword evidence="3" id="KW-1185">Reference proteome</keyword>
<evidence type="ECO:0000313" key="3">
    <source>
        <dbReference type="Proteomes" id="UP000230709"/>
    </source>
</evidence>
<organism evidence="2 3">
    <name type="scientific">Methylosinus trichosporium (strain ATCC 35070 / NCIMB 11131 / UNIQEM 75 / OB3b)</name>
    <dbReference type="NCBI Taxonomy" id="595536"/>
    <lineage>
        <taxon>Bacteria</taxon>
        <taxon>Pseudomonadati</taxon>
        <taxon>Pseudomonadota</taxon>
        <taxon>Alphaproteobacteria</taxon>
        <taxon>Hyphomicrobiales</taxon>
        <taxon>Methylocystaceae</taxon>
        <taxon>Methylosinus</taxon>
    </lineage>
</organism>
<feature type="region of interest" description="Disordered" evidence="1">
    <location>
        <begin position="64"/>
        <end position="86"/>
    </location>
</feature>
<dbReference type="Proteomes" id="UP000230709">
    <property type="component" value="Chromosome"/>
</dbReference>
<protein>
    <recommendedName>
        <fullName evidence="4">DNA-binding protein</fullName>
    </recommendedName>
</protein>
<dbReference type="STRING" id="595536.GCA_000178815_04127"/>
<accession>A0A2D2CX66</accession>
<dbReference type="EMBL" id="CP023737">
    <property type="protein sequence ID" value="ATQ67350.1"/>
    <property type="molecule type" value="Genomic_DNA"/>
</dbReference>
<dbReference type="AlphaFoldDB" id="A0A2D2CX66"/>